<dbReference type="EC" id="6.3.3.2" evidence="5"/>
<evidence type="ECO:0000256" key="5">
    <source>
        <dbReference type="RuleBase" id="RU361279"/>
    </source>
</evidence>
<feature type="binding site" evidence="4">
    <location>
        <begin position="130"/>
        <end position="138"/>
    </location>
    <ligand>
        <name>ATP</name>
        <dbReference type="ChEBI" id="CHEBI:30616"/>
    </ligand>
</feature>
<proteinExistence type="inferred from homology"/>
<comment type="cofactor">
    <cofactor evidence="5">
        <name>Mg(2+)</name>
        <dbReference type="ChEBI" id="CHEBI:18420"/>
    </cofactor>
</comment>
<dbReference type="AlphaFoldDB" id="A0A6N7UX59"/>
<feature type="binding site" evidence="4">
    <location>
        <position position="55"/>
    </location>
    <ligand>
        <name>substrate</name>
    </ligand>
</feature>
<dbReference type="RefSeq" id="WP_154475397.1">
    <property type="nucleotide sequence ID" value="NZ_VULY01000018.1"/>
</dbReference>
<dbReference type="SUPFAM" id="SSF100950">
    <property type="entry name" value="NagB/RpiA/CoA transferase-like"/>
    <property type="match status" value="1"/>
</dbReference>
<organism evidence="6 7">
    <name type="scientific">Suipraeoptans intestinalis</name>
    <dbReference type="NCBI Taxonomy" id="2606628"/>
    <lineage>
        <taxon>Bacteria</taxon>
        <taxon>Bacillati</taxon>
        <taxon>Bacillota</taxon>
        <taxon>Clostridia</taxon>
        <taxon>Lachnospirales</taxon>
        <taxon>Lachnospiraceae</taxon>
        <taxon>Suipraeoptans</taxon>
    </lineage>
</organism>
<dbReference type="PANTHER" id="PTHR23407:SF1">
    <property type="entry name" value="5-FORMYLTETRAHYDROFOLATE CYCLO-LIGASE"/>
    <property type="match status" value="1"/>
</dbReference>
<dbReference type="GO" id="GO:0035999">
    <property type="term" value="P:tetrahydrofolate interconversion"/>
    <property type="evidence" value="ECO:0007669"/>
    <property type="project" value="TreeGrafter"/>
</dbReference>
<evidence type="ECO:0000256" key="3">
    <source>
        <dbReference type="ARBA" id="ARBA00022840"/>
    </source>
</evidence>
<keyword evidence="2 4" id="KW-0547">Nucleotide-binding</keyword>
<dbReference type="Proteomes" id="UP000434409">
    <property type="component" value="Unassembled WGS sequence"/>
</dbReference>
<dbReference type="GO" id="GO:0009396">
    <property type="term" value="P:folic acid-containing compound biosynthetic process"/>
    <property type="evidence" value="ECO:0007669"/>
    <property type="project" value="TreeGrafter"/>
</dbReference>
<evidence type="ECO:0000313" key="6">
    <source>
        <dbReference type="EMBL" id="MSR92855.1"/>
    </source>
</evidence>
<keyword evidence="7" id="KW-1185">Reference proteome</keyword>
<dbReference type="InterPro" id="IPR037171">
    <property type="entry name" value="NagB/RpiA_transferase-like"/>
</dbReference>
<dbReference type="GO" id="GO:0005524">
    <property type="term" value="F:ATP binding"/>
    <property type="evidence" value="ECO:0007669"/>
    <property type="project" value="UniProtKB-KW"/>
</dbReference>
<dbReference type="Gene3D" id="3.40.50.10420">
    <property type="entry name" value="NagB/RpiA/CoA transferase-like"/>
    <property type="match status" value="1"/>
</dbReference>
<keyword evidence="5" id="KW-0479">Metal-binding</keyword>
<keyword evidence="5" id="KW-0460">Magnesium</keyword>
<evidence type="ECO:0000313" key="7">
    <source>
        <dbReference type="Proteomes" id="UP000434409"/>
    </source>
</evidence>
<evidence type="ECO:0000256" key="1">
    <source>
        <dbReference type="ARBA" id="ARBA00010638"/>
    </source>
</evidence>
<reference evidence="6 7" key="1">
    <citation type="submission" date="2019-08" db="EMBL/GenBank/DDBJ databases">
        <title>In-depth cultivation of the pig gut microbiome towards novel bacterial diversity and tailored functional studies.</title>
        <authorList>
            <person name="Wylensek D."/>
            <person name="Hitch T.C.A."/>
            <person name="Clavel T."/>
        </authorList>
    </citation>
    <scope>NUCLEOTIDE SEQUENCE [LARGE SCALE GENOMIC DNA]</scope>
    <source>
        <strain evidence="6 7">68-1-5</strain>
    </source>
</reference>
<dbReference type="Pfam" id="PF01812">
    <property type="entry name" value="5-FTHF_cyc-lig"/>
    <property type="match status" value="1"/>
</dbReference>
<comment type="catalytic activity">
    <reaction evidence="5">
        <text>(6S)-5-formyl-5,6,7,8-tetrahydrofolate + ATP = (6R)-5,10-methenyltetrahydrofolate + ADP + phosphate</text>
        <dbReference type="Rhea" id="RHEA:10488"/>
        <dbReference type="ChEBI" id="CHEBI:30616"/>
        <dbReference type="ChEBI" id="CHEBI:43474"/>
        <dbReference type="ChEBI" id="CHEBI:57455"/>
        <dbReference type="ChEBI" id="CHEBI:57457"/>
        <dbReference type="ChEBI" id="CHEBI:456216"/>
        <dbReference type="EC" id="6.3.3.2"/>
    </reaction>
</comment>
<dbReference type="GO" id="GO:0030272">
    <property type="term" value="F:5-formyltetrahydrofolate cyclo-ligase activity"/>
    <property type="evidence" value="ECO:0007669"/>
    <property type="project" value="UniProtKB-EC"/>
</dbReference>
<dbReference type="InterPro" id="IPR024185">
    <property type="entry name" value="FTHF_cligase-like_sf"/>
</dbReference>
<dbReference type="NCBIfam" id="TIGR02727">
    <property type="entry name" value="MTHFS_bact"/>
    <property type="match status" value="1"/>
</dbReference>
<sequence length="186" mass="21870">METKQAIRQVQLQKRREMSEADFWKKSEQIAKHLTRLDQFCQATEVYLFASFGREPDTWRIMEDCLKQGKRIWLPKIAGKEMDFFPYEKKECLIRNRFGMLEPDGTGEKGTGKTGMIIVPALTVDKEGYRVGYGGGYYDRYLKEHRTLYKAGIVFSCQLLKKVPRCKYDIPLDCVITEEGMFRFHR</sequence>
<dbReference type="PANTHER" id="PTHR23407">
    <property type="entry name" value="ATPASE INHIBITOR/5-FORMYLTETRAHYDROFOLATE CYCLO-LIGASE"/>
    <property type="match status" value="1"/>
</dbReference>
<dbReference type="EMBL" id="VULY01000018">
    <property type="protein sequence ID" value="MSR92855.1"/>
    <property type="molecule type" value="Genomic_DNA"/>
</dbReference>
<keyword evidence="6" id="KW-0436">Ligase</keyword>
<dbReference type="GO" id="GO:0046872">
    <property type="term" value="F:metal ion binding"/>
    <property type="evidence" value="ECO:0007669"/>
    <property type="project" value="UniProtKB-KW"/>
</dbReference>
<feature type="binding site" evidence="4">
    <location>
        <begin position="4"/>
        <end position="8"/>
    </location>
    <ligand>
        <name>ATP</name>
        <dbReference type="ChEBI" id="CHEBI:30616"/>
    </ligand>
</feature>
<name>A0A6N7UX59_9FIRM</name>
<protein>
    <recommendedName>
        <fullName evidence="5">5-formyltetrahydrofolate cyclo-ligase</fullName>
        <ecNumber evidence="5">6.3.3.2</ecNumber>
    </recommendedName>
</protein>
<gene>
    <name evidence="6" type="ORF">FYJ34_00845</name>
</gene>
<comment type="similarity">
    <text evidence="1 5">Belongs to the 5-formyltetrahydrofolate cyclo-ligase family.</text>
</comment>
<evidence type="ECO:0000256" key="4">
    <source>
        <dbReference type="PIRSR" id="PIRSR006806-1"/>
    </source>
</evidence>
<comment type="caution">
    <text evidence="6">The sequence shown here is derived from an EMBL/GenBank/DDBJ whole genome shotgun (WGS) entry which is preliminary data.</text>
</comment>
<dbReference type="InterPro" id="IPR002698">
    <property type="entry name" value="FTHF_cligase"/>
</dbReference>
<evidence type="ECO:0000256" key="2">
    <source>
        <dbReference type="ARBA" id="ARBA00022741"/>
    </source>
</evidence>
<dbReference type="PIRSF" id="PIRSF006806">
    <property type="entry name" value="FTHF_cligase"/>
    <property type="match status" value="1"/>
</dbReference>
<keyword evidence="3 4" id="KW-0067">ATP-binding</keyword>
<accession>A0A6N7UX59</accession>